<organism evidence="9">
    <name type="scientific">mine drainage metagenome</name>
    <dbReference type="NCBI Taxonomy" id="410659"/>
    <lineage>
        <taxon>unclassified sequences</taxon>
        <taxon>metagenomes</taxon>
        <taxon>ecological metagenomes</taxon>
    </lineage>
</organism>
<keyword evidence="7" id="KW-0812">Transmembrane</keyword>
<dbReference type="GO" id="GO:0046872">
    <property type="term" value="F:metal ion binding"/>
    <property type="evidence" value="ECO:0007669"/>
    <property type="project" value="UniProtKB-KW"/>
</dbReference>
<evidence type="ECO:0000313" key="9">
    <source>
        <dbReference type="EMBL" id="CBH74344.1"/>
    </source>
</evidence>
<evidence type="ECO:0000256" key="7">
    <source>
        <dbReference type="SAM" id="Phobius"/>
    </source>
</evidence>
<feature type="domain" description="4Fe-4S ferredoxin-type" evidence="8">
    <location>
        <begin position="102"/>
        <end position="131"/>
    </location>
</feature>
<keyword evidence="7" id="KW-1133">Transmembrane helix</keyword>
<reference evidence="9" key="1">
    <citation type="submission" date="2009-10" db="EMBL/GenBank/DDBJ databases">
        <title>Diversity of trophic interactions inside an arsenic-rich microbial ecosystem.</title>
        <authorList>
            <person name="Bertin P.N."/>
            <person name="Heinrich-Salmeron A."/>
            <person name="Pelletier E."/>
            <person name="Goulhen-Chollet F."/>
            <person name="Arsene-Ploetze F."/>
            <person name="Gallien S."/>
            <person name="Calteau A."/>
            <person name="Vallenet D."/>
            <person name="Casiot C."/>
            <person name="Chane-Woon-Ming B."/>
            <person name="Giloteaux L."/>
            <person name="Barakat M."/>
            <person name="Bonnefoy V."/>
            <person name="Bruneel O."/>
            <person name="Chandler M."/>
            <person name="Cleiss J."/>
            <person name="Duran R."/>
            <person name="Elbaz-Poulichet F."/>
            <person name="Fonknechten N."/>
            <person name="Lauga B."/>
            <person name="Mornico D."/>
            <person name="Ortet P."/>
            <person name="Schaeffer C."/>
            <person name="Siguier P."/>
            <person name="Alexander Thil Smith A."/>
            <person name="Van Dorsselaer A."/>
            <person name="Weissenbach J."/>
            <person name="Medigue C."/>
            <person name="Le Paslier D."/>
        </authorList>
    </citation>
    <scope>NUCLEOTIDE SEQUENCE</scope>
</reference>
<dbReference type="GO" id="GO:0045333">
    <property type="term" value="P:cellular respiration"/>
    <property type="evidence" value="ECO:0007669"/>
    <property type="project" value="InterPro"/>
</dbReference>
<dbReference type="GO" id="GO:0051539">
    <property type="term" value="F:4 iron, 4 sulfur cluster binding"/>
    <property type="evidence" value="ECO:0007669"/>
    <property type="project" value="UniProtKB-KW"/>
</dbReference>
<evidence type="ECO:0000256" key="4">
    <source>
        <dbReference type="ARBA" id="ARBA00022737"/>
    </source>
</evidence>
<proteinExistence type="predicted"/>
<dbReference type="SUPFAM" id="SSF54862">
    <property type="entry name" value="4Fe-4S ferredoxins"/>
    <property type="match status" value="1"/>
</dbReference>
<dbReference type="GO" id="GO:0030313">
    <property type="term" value="C:cell envelope"/>
    <property type="evidence" value="ECO:0007669"/>
    <property type="project" value="UniProtKB-SubCell"/>
</dbReference>
<dbReference type="InterPro" id="IPR017896">
    <property type="entry name" value="4Fe4S_Fe-S-bd"/>
</dbReference>
<evidence type="ECO:0000259" key="8">
    <source>
        <dbReference type="PROSITE" id="PS51379"/>
    </source>
</evidence>
<evidence type="ECO:0000256" key="1">
    <source>
        <dbReference type="ARBA" id="ARBA00004196"/>
    </source>
</evidence>
<feature type="transmembrane region" description="Helical" evidence="7">
    <location>
        <begin position="260"/>
        <end position="281"/>
    </location>
</feature>
<dbReference type="PANTHER" id="PTHR43545">
    <property type="entry name" value="FORMATE DEHYDROGENASE, NITRATE-INDUCIBLE, IRON-SULFUR SUBUNIT"/>
    <property type="match status" value="1"/>
</dbReference>
<dbReference type="AlphaFoldDB" id="E6PD09"/>
<evidence type="ECO:0000256" key="6">
    <source>
        <dbReference type="ARBA" id="ARBA00023014"/>
    </source>
</evidence>
<dbReference type="Pfam" id="PF13247">
    <property type="entry name" value="Fer4_11"/>
    <property type="match status" value="2"/>
</dbReference>
<dbReference type="PROSITE" id="PS00198">
    <property type="entry name" value="4FE4S_FER_1"/>
    <property type="match status" value="1"/>
</dbReference>
<dbReference type="CDD" id="cd10560">
    <property type="entry name" value="FDH-O_like"/>
    <property type="match status" value="1"/>
</dbReference>
<accession>E6PD09</accession>
<keyword evidence="3" id="KW-0479">Metal-binding</keyword>
<dbReference type="EMBL" id="CABL01000001">
    <property type="protein sequence ID" value="CBH74344.1"/>
    <property type="molecule type" value="Genomic_DNA"/>
</dbReference>
<feature type="domain" description="4Fe-4S ferredoxin-type" evidence="8">
    <location>
        <begin position="4"/>
        <end position="34"/>
    </location>
</feature>
<comment type="caution">
    <text evidence="9">The sequence shown here is derived from an EMBL/GenBank/DDBJ whole genome shotgun (WGS) entry which is preliminary data.</text>
</comment>
<name>E6PD09_9ZZZZ</name>
<keyword evidence="5" id="KW-0408">Iron</keyword>
<keyword evidence="7" id="KW-0472">Membrane</keyword>
<evidence type="ECO:0000256" key="5">
    <source>
        <dbReference type="ARBA" id="ARBA00023004"/>
    </source>
</evidence>
<dbReference type="PIRSF" id="PIRSF036298">
    <property type="entry name" value="FDH_4Fe4S"/>
    <property type="match status" value="1"/>
</dbReference>
<dbReference type="PROSITE" id="PS51379">
    <property type="entry name" value="4FE4S_FER_2"/>
    <property type="match status" value="3"/>
</dbReference>
<comment type="subcellular location">
    <subcellularLocation>
        <location evidence="1">Cell envelope</location>
    </subcellularLocation>
</comment>
<keyword evidence="2" id="KW-0004">4Fe-4S</keyword>
<sequence length="285" mass="30327">MMATGFFTDATLCIGCKACEVACKQWNELPSDGYEFTGNSYDNTSQLSGTTWRHVDFIERESVDESGVTASWSMLSDVCKHCTNAGCLEACPTGAIVRNEFGSVFVQPDVCNGCGYCVVSCPFGVIDLIEAVGHGDDAAKYGLATLHDDRLNERKTAVQATGGVAGKCTLCFDRQRVGMVPACAKACPTESIQFGEIEELRERAKARVETLQQRGVEAQLYGADDVGGGIGPLNAFFLLTDSPEAYNLPVEPVLPSTRQAMGYAAAAAAALTLATIGWAIFRGDA</sequence>
<dbReference type="InterPro" id="IPR014603">
    <property type="entry name" value="Formate_DH_Fe-S_su"/>
</dbReference>
<gene>
    <name evidence="9" type="primary">fdnH</name>
    <name evidence="9" type="ORF">CARN1_2231</name>
</gene>
<dbReference type="Gene3D" id="3.30.70.20">
    <property type="match status" value="2"/>
</dbReference>
<dbReference type="InterPro" id="IPR051555">
    <property type="entry name" value="FDH_Electron_Transfer_Unit"/>
</dbReference>
<dbReference type="InterPro" id="IPR017900">
    <property type="entry name" value="4Fe4S_Fe_S_CS"/>
</dbReference>
<keyword evidence="6" id="KW-0411">Iron-sulfur</keyword>
<dbReference type="GO" id="GO:0015944">
    <property type="term" value="P:formate oxidation"/>
    <property type="evidence" value="ECO:0007669"/>
    <property type="project" value="InterPro"/>
</dbReference>
<protein>
    <submittedName>
        <fullName evidence="9">Formate dehydrogenase-N, Fe-S (Beta) subunit, nitrate-inducible</fullName>
    </submittedName>
</protein>
<keyword evidence="4" id="KW-0677">Repeat</keyword>
<evidence type="ECO:0000256" key="3">
    <source>
        <dbReference type="ARBA" id="ARBA00022723"/>
    </source>
</evidence>
<feature type="domain" description="4Fe-4S ferredoxin-type" evidence="8">
    <location>
        <begin position="70"/>
        <end position="101"/>
    </location>
</feature>
<evidence type="ECO:0000256" key="2">
    <source>
        <dbReference type="ARBA" id="ARBA00022485"/>
    </source>
</evidence>
<dbReference type="PANTHER" id="PTHR43545:SF6">
    <property type="entry name" value="FORMATE DEHYDROGENASE, NITRATE-INDUCIBLE, IRON-SULFUR SUBUNIT"/>
    <property type="match status" value="1"/>
</dbReference>